<keyword evidence="2" id="KW-0408">Iron</keyword>
<dbReference type="Proteomes" id="UP000607559">
    <property type="component" value="Unassembled WGS sequence"/>
</dbReference>
<dbReference type="InterPro" id="IPR003829">
    <property type="entry name" value="Pirin_N_dom"/>
</dbReference>
<feature type="binding site" evidence="2">
    <location>
        <position position="107"/>
    </location>
    <ligand>
        <name>Fe cation</name>
        <dbReference type="ChEBI" id="CHEBI:24875"/>
    </ligand>
</feature>
<evidence type="ECO:0000256" key="2">
    <source>
        <dbReference type="PIRSR" id="PIRSR006232-1"/>
    </source>
</evidence>
<accession>A0A8J2UDY0</accession>
<evidence type="ECO:0000313" key="6">
    <source>
        <dbReference type="EMBL" id="GGB02518.1"/>
    </source>
</evidence>
<gene>
    <name evidence="6" type="ORF">GCM10011511_27240</name>
</gene>
<dbReference type="SUPFAM" id="SSF51182">
    <property type="entry name" value="RmlC-like cupins"/>
    <property type="match status" value="1"/>
</dbReference>
<reference evidence="6" key="1">
    <citation type="journal article" date="2014" name="Int. J. Syst. Evol. Microbiol.">
        <title>Complete genome sequence of Corynebacterium casei LMG S-19264T (=DSM 44701T), isolated from a smear-ripened cheese.</title>
        <authorList>
            <consortium name="US DOE Joint Genome Institute (JGI-PGF)"/>
            <person name="Walter F."/>
            <person name="Albersmeier A."/>
            <person name="Kalinowski J."/>
            <person name="Ruckert C."/>
        </authorList>
    </citation>
    <scope>NUCLEOTIDE SEQUENCE</scope>
    <source>
        <strain evidence="6">CGMCC 1.15448</strain>
    </source>
</reference>
<evidence type="ECO:0000313" key="7">
    <source>
        <dbReference type="Proteomes" id="UP000607559"/>
    </source>
</evidence>
<evidence type="ECO:0000259" key="5">
    <source>
        <dbReference type="Pfam" id="PF05726"/>
    </source>
</evidence>
<dbReference type="Gene3D" id="2.60.120.10">
    <property type="entry name" value="Jelly Rolls"/>
    <property type="match status" value="2"/>
</dbReference>
<dbReference type="PANTHER" id="PTHR43594:SF1">
    <property type="entry name" value="QUERCETIN 2,3-DIOXYGENASE PA2418-RELATED"/>
    <property type="match status" value="1"/>
</dbReference>
<comment type="caution">
    <text evidence="6">The sequence shown here is derived from an EMBL/GenBank/DDBJ whole genome shotgun (WGS) entry which is preliminary data.</text>
</comment>
<reference evidence="6" key="2">
    <citation type="submission" date="2020-09" db="EMBL/GenBank/DDBJ databases">
        <authorList>
            <person name="Sun Q."/>
            <person name="Zhou Y."/>
        </authorList>
    </citation>
    <scope>NUCLEOTIDE SEQUENCE</scope>
    <source>
        <strain evidence="6">CGMCC 1.15448</strain>
    </source>
</reference>
<dbReference type="InterPro" id="IPR014710">
    <property type="entry name" value="RmlC-like_jellyroll"/>
</dbReference>
<evidence type="ECO:0000259" key="4">
    <source>
        <dbReference type="Pfam" id="PF02678"/>
    </source>
</evidence>
<feature type="domain" description="Pirin N-terminal" evidence="4">
    <location>
        <begin position="26"/>
        <end position="127"/>
    </location>
</feature>
<dbReference type="Pfam" id="PF05726">
    <property type="entry name" value="Pirin_C"/>
    <property type="match status" value="1"/>
</dbReference>
<comment type="similarity">
    <text evidence="1 3">Belongs to the pirin family.</text>
</comment>
<dbReference type="PIRSF" id="PIRSF006232">
    <property type="entry name" value="Pirin"/>
    <property type="match status" value="1"/>
</dbReference>
<feature type="binding site" evidence="2">
    <location>
        <position position="105"/>
    </location>
    <ligand>
        <name>Fe cation</name>
        <dbReference type="ChEBI" id="CHEBI:24875"/>
    </ligand>
</feature>
<dbReference type="RefSeq" id="WP_188932524.1">
    <property type="nucleotide sequence ID" value="NZ_BMJC01000003.1"/>
</dbReference>
<sequence>MNRANKISSGGRNEKVADWLVNRLLPNDQIINVGPFVSMDHVYPIVQQGQEPKPYRGQHAHPHRGIVTFSYLLSGSLQHVDSRGHHCTADSGGALWMKAGNGIIHDERLSPDFQRKGGIFHALQFWINLPAVNKLEEPEFKALFSYDFPELELPDNAGVLRVVLGSCGVCQSPVKTFSGEFIYHLRLNPKSAFAYTPKRDIEYAVLIPADEVHVNGRVTGRSHLLAFINNEPTIHLYNPGIVSSDAFIFGGNECLEPIVAAGPFVMNSRKDIAQAYADFFAGRYGELKIDKPFQNQL</sequence>
<name>A0A8J2UDY0_9BACT</name>
<dbReference type="EMBL" id="BMJC01000003">
    <property type="protein sequence ID" value="GGB02518.1"/>
    <property type="molecule type" value="Genomic_DNA"/>
</dbReference>
<dbReference type="InterPro" id="IPR012093">
    <property type="entry name" value="Pirin"/>
</dbReference>
<dbReference type="InterPro" id="IPR053186">
    <property type="entry name" value="QDO-related"/>
</dbReference>
<protein>
    <submittedName>
        <fullName evidence="6">Quercetin 2,3-dioxygenase</fullName>
    </submittedName>
</protein>
<dbReference type="Pfam" id="PF02678">
    <property type="entry name" value="Pirin"/>
    <property type="match status" value="1"/>
</dbReference>
<comment type="cofactor">
    <cofactor evidence="2">
        <name>Fe cation</name>
        <dbReference type="ChEBI" id="CHEBI:24875"/>
    </cofactor>
    <text evidence="2">Binds 1 Fe cation per subunit.</text>
</comment>
<dbReference type="AlphaFoldDB" id="A0A8J2UDY0"/>
<feature type="domain" description="Pirin C-terminal" evidence="5">
    <location>
        <begin position="183"/>
        <end position="284"/>
    </location>
</feature>
<keyword evidence="7" id="KW-1185">Reference proteome</keyword>
<dbReference type="PANTHER" id="PTHR43594">
    <property type="entry name" value="QUERCETIN 2,3-DIOXYGENASE"/>
    <property type="match status" value="1"/>
</dbReference>
<feature type="binding site" evidence="2">
    <location>
        <position position="63"/>
    </location>
    <ligand>
        <name>Fe cation</name>
        <dbReference type="ChEBI" id="CHEBI:24875"/>
    </ligand>
</feature>
<proteinExistence type="inferred from homology"/>
<evidence type="ECO:0000256" key="1">
    <source>
        <dbReference type="ARBA" id="ARBA00008416"/>
    </source>
</evidence>
<dbReference type="InterPro" id="IPR008778">
    <property type="entry name" value="Pirin_C_dom"/>
</dbReference>
<dbReference type="InterPro" id="IPR011051">
    <property type="entry name" value="RmlC_Cupin_sf"/>
</dbReference>
<keyword evidence="2" id="KW-0479">Metal-binding</keyword>
<feature type="binding site" evidence="2">
    <location>
        <position position="61"/>
    </location>
    <ligand>
        <name>Fe cation</name>
        <dbReference type="ChEBI" id="CHEBI:24875"/>
    </ligand>
</feature>
<organism evidence="6 7">
    <name type="scientific">Puia dinghuensis</name>
    <dbReference type="NCBI Taxonomy" id="1792502"/>
    <lineage>
        <taxon>Bacteria</taxon>
        <taxon>Pseudomonadati</taxon>
        <taxon>Bacteroidota</taxon>
        <taxon>Chitinophagia</taxon>
        <taxon>Chitinophagales</taxon>
        <taxon>Chitinophagaceae</taxon>
        <taxon>Puia</taxon>
    </lineage>
</organism>
<dbReference type="GO" id="GO:0046872">
    <property type="term" value="F:metal ion binding"/>
    <property type="evidence" value="ECO:0007669"/>
    <property type="project" value="UniProtKB-KW"/>
</dbReference>
<evidence type="ECO:0000256" key="3">
    <source>
        <dbReference type="RuleBase" id="RU003457"/>
    </source>
</evidence>